<organism evidence="2 3">
    <name type="scientific">Friedmanniomyces simplex</name>
    <dbReference type="NCBI Taxonomy" id="329884"/>
    <lineage>
        <taxon>Eukaryota</taxon>
        <taxon>Fungi</taxon>
        <taxon>Dikarya</taxon>
        <taxon>Ascomycota</taxon>
        <taxon>Pezizomycotina</taxon>
        <taxon>Dothideomycetes</taxon>
        <taxon>Dothideomycetidae</taxon>
        <taxon>Mycosphaerellales</taxon>
        <taxon>Teratosphaeriaceae</taxon>
        <taxon>Friedmanniomyces</taxon>
    </lineage>
</organism>
<comment type="caution">
    <text evidence="2">The sequence shown here is derived from an EMBL/GenBank/DDBJ whole genome shotgun (WGS) entry which is preliminary data.</text>
</comment>
<dbReference type="EMBL" id="NAJQ01000594">
    <property type="protein sequence ID" value="TKA67098.1"/>
    <property type="molecule type" value="Genomic_DNA"/>
</dbReference>
<evidence type="ECO:0000313" key="3">
    <source>
        <dbReference type="Proteomes" id="UP000309340"/>
    </source>
</evidence>
<feature type="compositionally biased region" description="Basic and acidic residues" evidence="1">
    <location>
        <begin position="198"/>
        <end position="209"/>
    </location>
</feature>
<protein>
    <submittedName>
        <fullName evidence="2">Uncharacterized protein</fullName>
    </submittedName>
</protein>
<keyword evidence="3" id="KW-1185">Reference proteome</keyword>
<gene>
    <name evidence="2" type="ORF">B0A55_09623</name>
</gene>
<dbReference type="OrthoDB" id="3644357at2759"/>
<sequence length="361" mass="40464">MSLVPYHPADRTNIDDSARYTTADATNLKHANASPRELILHESITHLVTEVAELRLRCESLESTHECFAARMNELEKAHRGERVRAPLTKANLTGYAPSGSSSYDDIEKERHAVDEQRFNAVGLILEDYNKRLQAQAEQQGKLEAQVTELTAYKKSSESLFKALKTELDDLNIAATTTVPSDNATCKHKGSGDCDTTVTDKRDERERSLEQQLSQQGEEQMKRIEDVQNRVTAFTKLLQDSSDDDSNPINEEALTQSAEQCLAKLERSVLRLKHHHSTAKSKSRQEQLIDDASTKDAVYRMFADLTSIMVPADGETRVCGDFAGTFDELWPLRDRVVGRLAGFEACGAAFEEARRAVRDLY</sequence>
<dbReference type="AlphaFoldDB" id="A0A4U0WWF7"/>
<dbReference type="Proteomes" id="UP000309340">
    <property type="component" value="Unassembled WGS sequence"/>
</dbReference>
<evidence type="ECO:0000313" key="2">
    <source>
        <dbReference type="EMBL" id="TKA67098.1"/>
    </source>
</evidence>
<reference evidence="2 3" key="1">
    <citation type="submission" date="2017-03" db="EMBL/GenBank/DDBJ databases">
        <title>Genomes of endolithic fungi from Antarctica.</title>
        <authorList>
            <person name="Coleine C."/>
            <person name="Masonjones S."/>
            <person name="Stajich J.E."/>
        </authorList>
    </citation>
    <scope>NUCLEOTIDE SEQUENCE [LARGE SCALE GENOMIC DNA]</scope>
    <source>
        <strain evidence="2 3">CCFEE 5184</strain>
    </source>
</reference>
<feature type="region of interest" description="Disordered" evidence="1">
    <location>
        <begin position="184"/>
        <end position="219"/>
    </location>
</feature>
<name>A0A4U0WWF7_9PEZI</name>
<accession>A0A4U0WWF7</accession>
<evidence type="ECO:0000256" key="1">
    <source>
        <dbReference type="SAM" id="MobiDB-lite"/>
    </source>
</evidence>
<proteinExistence type="predicted"/>